<evidence type="ECO:0000256" key="1">
    <source>
        <dbReference type="SAM" id="MobiDB-lite"/>
    </source>
</evidence>
<name>A0A834S452_9PLEO</name>
<evidence type="ECO:0000313" key="3">
    <source>
        <dbReference type="Proteomes" id="UP000245464"/>
    </source>
</evidence>
<organism evidence="2 3">
    <name type="scientific">Pyrenophora tritici-repentis</name>
    <dbReference type="NCBI Taxonomy" id="45151"/>
    <lineage>
        <taxon>Eukaryota</taxon>
        <taxon>Fungi</taxon>
        <taxon>Dikarya</taxon>
        <taxon>Ascomycota</taxon>
        <taxon>Pezizomycotina</taxon>
        <taxon>Dothideomycetes</taxon>
        <taxon>Pleosporomycetidae</taxon>
        <taxon>Pleosporales</taxon>
        <taxon>Pleosporineae</taxon>
        <taxon>Pleosporaceae</taxon>
        <taxon>Pyrenophora</taxon>
    </lineage>
</organism>
<dbReference type="GeneID" id="6341479"/>
<feature type="compositionally biased region" description="Low complexity" evidence="1">
    <location>
        <begin position="36"/>
        <end position="63"/>
    </location>
</feature>
<gene>
    <name evidence="2" type="ORF">PtrM4_068770</name>
</gene>
<dbReference type="KEGG" id="ptrr:6341479"/>
<feature type="compositionally biased region" description="Polar residues" evidence="1">
    <location>
        <begin position="23"/>
        <end position="35"/>
    </location>
</feature>
<dbReference type="AlphaFoldDB" id="A0A834S452"/>
<feature type="compositionally biased region" description="Polar residues" evidence="1">
    <location>
        <begin position="1"/>
        <end position="15"/>
    </location>
</feature>
<evidence type="ECO:0000313" key="2">
    <source>
        <dbReference type="EMBL" id="KAF7575253.1"/>
    </source>
</evidence>
<dbReference type="RefSeq" id="XP_001933585.2">
    <property type="nucleotide sequence ID" value="XM_001933550.2"/>
</dbReference>
<comment type="caution">
    <text evidence="2">The sequence shown here is derived from an EMBL/GenBank/DDBJ whole genome shotgun (WGS) entry which is preliminary data.</text>
</comment>
<dbReference type="EMBL" id="NQIK02000002">
    <property type="protein sequence ID" value="KAF7575253.1"/>
    <property type="molecule type" value="Genomic_DNA"/>
</dbReference>
<reference evidence="2 3" key="1">
    <citation type="journal article" date="2018" name="BMC Genomics">
        <title>Comparative genomics of the wheat fungal pathogen Pyrenophora tritici-repentis reveals chromosomal variations and genome plasticity.</title>
        <authorList>
            <person name="Moolhuijzen P."/>
            <person name="See P.T."/>
            <person name="Hane J.K."/>
            <person name="Shi G."/>
            <person name="Liu Z."/>
            <person name="Oliver R.P."/>
            <person name="Moffat C.S."/>
        </authorList>
    </citation>
    <scope>NUCLEOTIDE SEQUENCE [LARGE SCALE GENOMIC DNA]</scope>
    <source>
        <strain evidence="2">M4</strain>
    </source>
</reference>
<feature type="region of interest" description="Disordered" evidence="1">
    <location>
        <begin position="1"/>
        <end position="63"/>
    </location>
</feature>
<proteinExistence type="predicted"/>
<accession>A0A834S452</accession>
<protein>
    <submittedName>
        <fullName evidence="2">Uncharacterized protein</fullName>
    </submittedName>
</protein>
<sequence>MNITSYQTQTFTSYVTAPPSAGGPSNTTSTDTEGISTSVPSSVSAVPSGSGPVYPSTTANDSIVSPSPSYVEVPVNTGHVIGAGKSSLAAIVVALAFAHFA</sequence>
<dbReference type="Proteomes" id="UP000245464">
    <property type="component" value="Chromosome 2"/>
</dbReference>